<keyword evidence="10 12" id="KW-0539">Nucleus</keyword>
<name>A0AA39GYY5_9BILA</name>
<dbReference type="Gene3D" id="1.10.565.10">
    <property type="entry name" value="Retinoid X Receptor"/>
    <property type="match status" value="1"/>
</dbReference>
<evidence type="ECO:0000256" key="9">
    <source>
        <dbReference type="ARBA" id="ARBA00023170"/>
    </source>
</evidence>
<evidence type="ECO:0000256" key="5">
    <source>
        <dbReference type="ARBA" id="ARBA00022833"/>
    </source>
</evidence>
<dbReference type="InterPro" id="IPR049636">
    <property type="entry name" value="HNF4-like_DBD"/>
</dbReference>
<feature type="region of interest" description="Disordered" evidence="13">
    <location>
        <begin position="399"/>
        <end position="421"/>
    </location>
</feature>
<dbReference type="GO" id="GO:0008270">
    <property type="term" value="F:zinc ion binding"/>
    <property type="evidence" value="ECO:0007669"/>
    <property type="project" value="UniProtKB-KW"/>
</dbReference>
<dbReference type="SMART" id="SM00399">
    <property type="entry name" value="ZnF_C4"/>
    <property type="match status" value="1"/>
</dbReference>
<evidence type="ECO:0000259" key="15">
    <source>
        <dbReference type="PROSITE" id="PS51843"/>
    </source>
</evidence>
<dbReference type="PROSITE" id="PS51843">
    <property type="entry name" value="NR_LBD"/>
    <property type="match status" value="1"/>
</dbReference>
<feature type="compositionally biased region" description="Polar residues" evidence="13">
    <location>
        <begin position="408"/>
        <end position="420"/>
    </location>
</feature>
<organism evidence="16 17">
    <name type="scientific">Steinernema hermaphroditum</name>
    <dbReference type="NCBI Taxonomy" id="289476"/>
    <lineage>
        <taxon>Eukaryota</taxon>
        <taxon>Metazoa</taxon>
        <taxon>Ecdysozoa</taxon>
        <taxon>Nematoda</taxon>
        <taxon>Chromadorea</taxon>
        <taxon>Rhabditida</taxon>
        <taxon>Tylenchina</taxon>
        <taxon>Panagrolaimomorpha</taxon>
        <taxon>Strongyloidoidea</taxon>
        <taxon>Steinernematidae</taxon>
        <taxon>Steinernema</taxon>
    </lineage>
</organism>
<evidence type="ECO:0000256" key="7">
    <source>
        <dbReference type="ARBA" id="ARBA00023125"/>
    </source>
</evidence>
<keyword evidence="8 12" id="KW-0804">Transcription</keyword>
<dbReference type="PANTHER" id="PTHR47519">
    <property type="entry name" value="NUCLEAR HORMONE RECEPTOR FAMILY MEMBER NHR-31-RELATED"/>
    <property type="match status" value="1"/>
</dbReference>
<comment type="caution">
    <text evidence="16">The sequence shown here is derived from an EMBL/GenBank/DDBJ whole genome shotgun (WGS) entry which is preliminary data.</text>
</comment>
<gene>
    <name evidence="16" type="ORF">QR680_001409</name>
</gene>
<feature type="compositionally biased region" description="Low complexity" evidence="13">
    <location>
        <begin position="502"/>
        <end position="514"/>
    </location>
</feature>
<feature type="domain" description="NR LBD" evidence="15">
    <location>
        <begin position="114"/>
        <end position="391"/>
    </location>
</feature>
<evidence type="ECO:0000256" key="11">
    <source>
        <dbReference type="ARBA" id="ARBA00037512"/>
    </source>
</evidence>
<evidence type="ECO:0000256" key="4">
    <source>
        <dbReference type="ARBA" id="ARBA00022771"/>
    </source>
</evidence>
<dbReference type="PANTHER" id="PTHR47519:SF5">
    <property type="entry name" value="NUCLEAR HORMONE RECEPTOR E75"/>
    <property type="match status" value="1"/>
</dbReference>
<dbReference type="EMBL" id="JAUCMV010000005">
    <property type="protein sequence ID" value="KAK0395744.1"/>
    <property type="molecule type" value="Genomic_DNA"/>
</dbReference>
<dbReference type="Pfam" id="PF00104">
    <property type="entry name" value="Hormone_recep"/>
    <property type="match status" value="1"/>
</dbReference>
<dbReference type="CDD" id="cd06960">
    <property type="entry name" value="NR_DBD_HNF4A"/>
    <property type="match status" value="1"/>
</dbReference>
<comment type="subcellular location">
    <subcellularLocation>
        <location evidence="1 12">Nucleus</location>
    </subcellularLocation>
</comment>
<dbReference type="InterPro" id="IPR001628">
    <property type="entry name" value="Znf_hrmn_rcpt"/>
</dbReference>
<reference evidence="16" key="1">
    <citation type="submission" date="2023-06" db="EMBL/GenBank/DDBJ databases">
        <title>Genomic analysis of the entomopathogenic nematode Steinernema hermaphroditum.</title>
        <authorList>
            <person name="Schwarz E.M."/>
            <person name="Heppert J.K."/>
            <person name="Baniya A."/>
            <person name="Schwartz H.T."/>
            <person name="Tan C.-H."/>
            <person name="Antoshechkin I."/>
            <person name="Sternberg P.W."/>
            <person name="Goodrich-Blair H."/>
            <person name="Dillman A.R."/>
        </authorList>
    </citation>
    <scope>NUCLEOTIDE SEQUENCE</scope>
    <source>
        <strain evidence="16">PS9179</strain>
        <tissue evidence="16">Whole animal</tissue>
    </source>
</reference>
<comment type="function">
    <text evidence="11">Orphan nuclear receptor.</text>
</comment>
<keyword evidence="5 12" id="KW-0862">Zinc</keyword>
<dbReference type="SUPFAM" id="SSF57716">
    <property type="entry name" value="Glucocorticoid receptor-like (DNA-binding domain)"/>
    <property type="match status" value="1"/>
</dbReference>
<protein>
    <recommendedName>
        <fullName evidence="18">Nuclear receptor domain-containing protein</fullName>
    </recommendedName>
</protein>
<dbReference type="AlphaFoldDB" id="A0AA39GYY5"/>
<dbReference type="SUPFAM" id="SSF48508">
    <property type="entry name" value="Nuclear receptor ligand-binding domain"/>
    <property type="match status" value="1"/>
</dbReference>
<keyword evidence="4 12" id="KW-0863">Zinc-finger</keyword>
<evidence type="ECO:0000313" key="17">
    <source>
        <dbReference type="Proteomes" id="UP001175271"/>
    </source>
</evidence>
<dbReference type="InterPro" id="IPR052496">
    <property type="entry name" value="Orphan_Nuclear_Rcpt"/>
</dbReference>
<proteinExistence type="inferred from homology"/>
<dbReference type="GO" id="GO:0005634">
    <property type="term" value="C:nucleus"/>
    <property type="evidence" value="ECO:0007669"/>
    <property type="project" value="UniProtKB-SubCell"/>
</dbReference>
<comment type="similarity">
    <text evidence="2 12">Belongs to the nuclear hormone receptor family.</text>
</comment>
<evidence type="ECO:0000256" key="8">
    <source>
        <dbReference type="ARBA" id="ARBA00023163"/>
    </source>
</evidence>
<dbReference type="InterPro" id="IPR035500">
    <property type="entry name" value="NHR-like_dom_sf"/>
</dbReference>
<keyword evidence="7 12" id="KW-0238">DNA-binding</keyword>
<dbReference type="GO" id="GO:0000978">
    <property type="term" value="F:RNA polymerase II cis-regulatory region sequence-specific DNA binding"/>
    <property type="evidence" value="ECO:0007669"/>
    <property type="project" value="InterPro"/>
</dbReference>
<evidence type="ECO:0000259" key="14">
    <source>
        <dbReference type="PROSITE" id="PS51030"/>
    </source>
</evidence>
<dbReference type="SMART" id="SM00430">
    <property type="entry name" value="HOLI"/>
    <property type="match status" value="1"/>
</dbReference>
<evidence type="ECO:0000313" key="16">
    <source>
        <dbReference type="EMBL" id="KAK0395744.1"/>
    </source>
</evidence>
<dbReference type="FunFam" id="3.30.50.10:FF:000030">
    <property type="entry name" value="Nuclear Hormone Receptor family"/>
    <property type="match status" value="1"/>
</dbReference>
<evidence type="ECO:0000256" key="1">
    <source>
        <dbReference type="ARBA" id="ARBA00004123"/>
    </source>
</evidence>
<sequence length="577" mass="63875">MDLEGTCMVCGDKSAGKHYGVMACYGCKGFFRRTIRSNQTYTCRFMQKCSIDKDQRNACRYCRFQRCLNVGMEPDAIRPDRDIIGKQKNPRRKKLKREDSSLPSPGNDLHGSQQEDALLSYLMEIEMQAQEPVSKCSTLGSPIGIARIKPDPDVDLYTLFNNKYMLDDQRIPMCYEVGRTASVEQLSQAMRRYIVYAIDWIDSLFSLASLNNPREKINILKNAFAPFCAFVQAVRTVQACSDTDHICLCNRTVIPRVAPRHLSDTQFLSNNFTARMIDELVVPMRKLMMNETEIVALNAMILLDTECPGISNACASALSALRDRIQTALFQCIRDRADQSIAASTSRFGNLLLLLPNLAKVSSLIGENVQLGKMFGCQVIDPFLVEIFIENPIDNVIPSPTSKERSDVSTQTQVSESVDSPVSAAIHSSPAMNSPLNYMQQIPTPQPKIPEPSQITPPLVNGNVGFVPVPQKLDPIVLPSADESSCLPLCSSPASQPENLHSPTVPSTPQTAQPSQPYPYNFYIPYPSLPTGGFIGQNAASTMGTVNSMNSFMTQQYFDPVSQSGATAGQEFSFKFM</sequence>
<evidence type="ECO:0000256" key="12">
    <source>
        <dbReference type="RuleBase" id="RU004334"/>
    </source>
</evidence>
<keyword evidence="3 12" id="KW-0479">Metal-binding</keyword>
<dbReference type="PRINTS" id="PR00398">
    <property type="entry name" value="STRDHORMONER"/>
</dbReference>
<dbReference type="InterPro" id="IPR000536">
    <property type="entry name" value="Nucl_hrmn_rcpt_lig-bd"/>
</dbReference>
<dbReference type="Pfam" id="PF00105">
    <property type="entry name" value="zf-C4"/>
    <property type="match status" value="1"/>
</dbReference>
<keyword evidence="17" id="KW-1185">Reference proteome</keyword>
<evidence type="ECO:0000256" key="2">
    <source>
        <dbReference type="ARBA" id="ARBA00005993"/>
    </source>
</evidence>
<dbReference type="PROSITE" id="PS51030">
    <property type="entry name" value="NUCLEAR_REC_DBD_2"/>
    <property type="match status" value="1"/>
</dbReference>
<dbReference type="Proteomes" id="UP001175271">
    <property type="component" value="Unassembled WGS sequence"/>
</dbReference>
<evidence type="ECO:0008006" key="18">
    <source>
        <dbReference type="Google" id="ProtNLM"/>
    </source>
</evidence>
<feature type="domain" description="Nuclear receptor" evidence="14">
    <location>
        <begin position="4"/>
        <end position="79"/>
    </location>
</feature>
<dbReference type="Gene3D" id="3.30.50.10">
    <property type="entry name" value="Erythroid Transcription Factor GATA-1, subunit A"/>
    <property type="match status" value="1"/>
</dbReference>
<dbReference type="PRINTS" id="PR00047">
    <property type="entry name" value="STROIDFINGER"/>
</dbReference>
<dbReference type="InterPro" id="IPR001723">
    <property type="entry name" value="Nuclear_hrmn_rcpt"/>
</dbReference>
<dbReference type="PROSITE" id="PS00031">
    <property type="entry name" value="NUCLEAR_REC_DBD_1"/>
    <property type="match status" value="1"/>
</dbReference>
<evidence type="ECO:0000256" key="3">
    <source>
        <dbReference type="ARBA" id="ARBA00022723"/>
    </source>
</evidence>
<accession>A0AA39GYY5</accession>
<keyword evidence="6 12" id="KW-0805">Transcription regulation</keyword>
<evidence type="ECO:0000256" key="10">
    <source>
        <dbReference type="ARBA" id="ARBA00023242"/>
    </source>
</evidence>
<dbReference type="GO" id="GO:0003700">
    <property type="term" value="F:DNA-binding transcription factor activity"/>
    <property type="evidence" value="ECO:0007669"/>
    <property type="project" value="InterPro"/>
</dbReference>
<feature type="region of interest" description="Disordered" evidence="13">
    <location>
        <begin position="78"/>
        <end position="112"/>
    </location>
</feature>
<evidence type="ECO:0000256" key="13">
    <source>
        <dbReference type="SAM" id="MobiDB-lite"/>
    </source>
</evidence>
<keyword evidence="9 12" id="KW-0675">Receptor</keyword>
<feature type="region of interest" description="Disordered" evidence="13">
    <location>
        <begin position="491"/>
        <end position="514"/>
    </location>
</feature>
<dbReference type="InterPro" id="IPR013088">
    <property type="entry name" value="Znf_NHR/GATA"/>
</dbReference>
<evidence type="ECO:0000256" key="6">
    <source>
        <dbReference type="ARBA" id="ARBA00023015"/>
    </source>
</evidence>